<name>F0BJ58_9XANT</name>
<comment type="caution">
    <text evidence="1">The sequence shown here is derived from an EMBL/GenBank/DDBJ whole genome shotgun (WGS) entry which is preliminary data.</text>
</comment>
<protein>
    <submittedName>
        <fullName evidence="1">Uncharacterized protein</fullName>
    </submittedName>
</protein>
<organism evidence="1 2">
    <name type="scientific">Xanthomonas vesicatoria ATCC 35937</name>
    <dbReference type="NCBI Taxonomy" id="925775"/>
    <lineage>
        <taxon>Bacteria</taxon>
        <taxon>Pseudomonadati</taxon>
        <taxon>Pseudomonadota</taxon>
        <taxon>Gammaproteobacteria</taxon>
        <taxon>Lysobacterales</taxon>
        <taxon>Lysobacteraceae</taxon>
        <taxon>Xanthomonas</taxon>
    </lineage>
</organism>
<dbReference type="AlphaFoldDB" id="F0BJ58"/>
<reference evidence="1 2" key="1">
    <citation type="journal article" date="2011" name="BMC Genomics">
        <title>Comparative genomics reveals diversity among xanthomonads infecting tomato and pepper.</title>
        <authorList>
            <person name="Potnis N."/>
            <person name="Krasileva K."/>
            <person name="Chow V."/>
            <person name="Almeida N.F."/>
            <person name="Patil P.B."/>
            <person name="Ryan R.P."/>
            <person name="Sharlach M."/>
            <person name="Behlau F."/>
            <person name="Dow J.M."/>
            <person name="Momol M.T."/>
            <person name="White F.F."/>
            <person name="Preston J.F."/>
            <person name="Vinatzer B.A."/>
            <person name="Koebnik R."/>
            <person name="Setubal J.C."/>
            <person name="Norman D.J."/>
            <person name="Staskawicz B.J."/>
            <person name="Jones J.B."/>
        </authorList>
    </citation>
    <scope>NUCLEOTIDE SEQUENCE [LARGE SCALE GENOMIC DNA]</scope>
    <source>
        <strain evidence="1 2">ATCC 35937</strain>
    </source>
</reference>
<proteinExistence type="predicted"/>
<gene>
    <name evidence="1" type="ORF">XVE_4316</name>
</gene>
<dbReference type="EMBL" id="AEQV01000206">
    <property type="protein sequence ID" value="EGD07491.1"/>
    <property type="molecule type" value="Genomic_DNA"/>
</dbReference>
<sequence>MGAIAQVALSSNRVNAQFVQQEVTADEVVVIDKERIGYTVHLVALRGVHTRIFIRFHIGRNYC</sequence>
<evidence type="ECO:0000313" key="1">
    <source>
        <dbReference type="EMBL" id="EGD07491.1"/>
    </source>
</evidence>
<evidence type="ECO:0000313" key="2">
    <source>
        <dbReference type="Proteomes" id="UP000003299"/>
    </source>
</evidence>
<accession>F0BJ58</accession>
<dbReference type="Proteomes" id="UP000003299">
    <property type="component" value="Unassembled WGS sequence"/>
</dbReference>